<dbReference type="CDD" id="cd01949">
    <property type="entry name" value="GGDEF"/>
    <property type="match status" value="1"/>
</dbReference>
<dbReference type="InterPro" id="IPR029787">
    <property type="entry name" value="Nucleotide_cyclase"/>
</dbReference>
<dbReference type="InterPro" id="IPR050469">
    <property type="entry name" value="Diguanylate_Cyclase"/>
</dbReference>
<dbReference type="SMART" id="SM00267">
    <property type="entry name" value="GGDEF"/>
    <property type="match status" value="1"/>
</dbReference>
<dbReference type="SUPFAM" id="SSF55073">
    <property type="entry name" value="Nucleotide cyclase"/>
    <property type="match status" value="1"/>
</dbReference>
<dbReference type="PANTHER" id="PTHR45138:SF9">
    <property type="entry name" value="DIGUANYLATE CYCLASE DGCM-RELATED"/>
    <property type="match status" value="1"/>
</dbReference>
<dbReference type="Proteomes" id="UP000269573">
    <property type="component" value="Unassembled WGS sequence"/>
</dbReference>
<dbReference type="InterPro" id="IPR000160">
    <property type="entry name" value="GGDEF_dom"/>
</dbReference>
<dbReference type="Gene3D" id="3.30.70.270">
    <property type="match status" value="1"/>
</dbReference>
<evidence type="ECO:0000256" key="5">
    <source>
        <dbReference type="ARBA" id="ARBA00023136"/>
    </source>
</evidence>
<dbReference type="InterPro" id="IPR011620">
    <property type="entry name" value="Sig_transdc_His_kinase_LytS_TM"/>
</dbReference>
<sequence>MMNAVIQSTLSNIAIIFFMHLCMVEILNNENRLTPSFAQIGRIIVISSSVIGMFYLPIQYGEYRFDLRLIPLVFFSVRWGWELAIPTLLITALWRLVLGGEGSVPGVVFGMILPVFVALVYRSIQGAGLHPVSIVFLFTIGWFISDIPIIIFVPDGWSVFKEIFLVRYASYVLTALLLCLFIVNAERDRRVKKKLQYDADHDPLTGLYNIRYFQKAVKAFTKSTKQMFIVMIDVDRFKTINDTYGHVTGDLVLKGVSNVIAEVAYAYDANNVVVGRYGGEEFILFLAVDQKETMVSLVEAVRERVETSSFYTEKGTHLLKVTVSIGVSQMTDCKMFQKAVEQADKSLYDSKKNGRNQTNYARDI</sequence>
<proteinExistence type="predicted"/>
<dbReference type="PANTHER" id="PTHR45138">
    <property type="entry name" value="REGULATORY COMPONENTS OF SENSORY TRANSDUCTION SYSTEM"/>
    <property type="match status" value="1"/>
</dbReference>
<dbReference type="GO" id="GO:0052621">
    <property type="term" value="F:diguanylate cyclase activity"/>
    <property type="evidence" value="ECO:0007669"/>
    <property type="project" value="TreeGrafter"/>
</dbReference>
<dbReference type="Pfam" id="PF07694">
    <property type="entry name" value="5TM-5TMR_LYT"/>
    <property type="match status" value="1"/>
</dbReference>
<evidence type="ECO:0000259" key="7">
    <source>
        <dbReference type="PROSITE" id="PS50887"/>
    </source>
</evidence>
<comment type="caution">
    <text evidence="8">The sequence shown here is derived from an EMBL/GenBank/DDBJ whole genome shotgun (WGS) entry which is preliminary data.</text>
</comment>
<feature type="transmembrane region" description="Helical" evidence="6">
    <location>
        <begin position="39"/>
        <end position="58"/>
    </location>
</feature>
<feature type="domain" description="GGDEF" evidence="7">
    <location>
        <begin position="225"/>
        <end position="363"/>
    </location>
</feature>
<evidence type="ECO:0000256" key="1">
    <source>
        <dbReference type="ARBA" id="ARBA00004651"/>
    </source>
</evidence>
<dbReference type="PROSITE" id="PS50887">
    <property type="entry name" value="GGDEF"/>
    <property type="match status" value="1"/>
</dbReference>
<dbReference type="GO" id="GO:0071555">
    <property type="term" value="P:cell wall organization"/>
    <property type="evidence" value="ECO:0007669"/>
    <property type="project" value="InterPro"/>
</dbReference>
<reference evidence="8 9" key="1">
    <citation type="submission" date="2018-10" db="EMBL/GenBank/DDBJ databases">
        <title>Phylogenomics of Brevibacillus.</title>
        <authorList>
            <person name="Dunlap C."/>
        </authorList>
    </citation>
    <scope>NUCLEOTIDE SEQUENCE [LARGE SCALE GENOMIC DNA]</scope>
    <source>
        <strain evidence="8 9">JCM 15774</strain>
    </source>
</reference>
<dbReference type="FunFam" id="3.30.70.270:FF:000001">
    <property type="entry name" value="Diguanylate cyclase domain protein"/>
    <property type="match status" value="1"/>
</dbReference>
<keyword evidence="5 6" id="KW-0472">Membrane</keyword>
<dbReference type="Pfam" id="PF00990">
    <property type="entry name" value="GGDEF"/>
    <property type="match status" value="1"/>
</dbReference>
<protein>
    <submittedName>
        <fullName evidence="8">GGDEF domain-containing protein</fullName>
    </submittedName>
</protein>
<keyword evidence="4 6" id="KW-1133">Transmembrane helix</keyword>
<feature type="transmembrane region" description="Helical" evidence="6">
    <location>
        <begin position="165"/>
        <end position="185"/>
    </location>
</feature>
<dbReference type="AlphaFoldDB" id="A0A3M8DA22"/>
<evidence type="ECO:0000256" key="2">
    <source>
        <dbReference type="ARBA" id="ARBA00022475"/>
    </source>
</evidence>
<feature type="transmembrane region" description="Helical" evidence="6">
    <location>
        <begin position="9"/>
        <end position="27"/>
    </location>
</feature>
<feature type="transmembrane region" description="Helical" evidence="6">
    <location>
        <begin position="79"/>
        <end position="97"/>
    </location>
</feature>
<evidence type="ECO:0000256" key="4">
    <source>
        <dbReference type="ARBA" id="ARBA00022989"/>
    </source>
</evidence>
<gene>
    <name evidence="8" type="ORF">EDM59_13470</name>
</gene>
<dbReference type="InterPro" id="IPR043128">
    <property type="entry name" value="Rev_trsase/Diguanyl_cyclase"/>
</dbReference>
<keyword evidence="9" id="KW-1185">Reference proteome</keyword>
<evidence type="ECO:0000256" key="3">
    <source>
        <dbReference type="ARBA" id="ARBA00022692"/>
    </source>
</evidence>
<keyword evidence="2" id="KW-1003">Cell membrane</keyword>
<evidence type="ECO:0000313" key="9">
    <source>
        <dbReference type="Proteomes" id="UP000269573"/>
    </source>
</evidence>
<accession>A0A3M8DA22</accession>
<name>A0A3M8DA22_9BACL</name>
<keyword evidence="3 6" id="KW-0812">Transmembrane</keyword>
<evidence type="ECO:0000256" key="6">
    <source>
        <dbReference type="SAM" id="Phobius"/>
    </source>
</evidence>
<evidence type="ECO:0000313" key="8">
    <source>
        <dbReference type="EMBL" id="RNB84808.1"/>
    </source>
</evidence>
<dbReference type="EMBL" id="RHHU01000009">
    <property type="protein sequence ID" value="RNB84808.1"/>
    <property type="molecule type" value="Genomic_DNA"/>
</dbReference>
<feature type="transmembrane region" description="Helical" evidence="6">
    <location>
        <begin position="103"/>
        <end position="121"/>
    </location>
</feature>
<dbReference type="RefSeq" id="WP_122924078.1">
    <property type="nucleotide sequence ID" value="NZ_RHHU01000009.1"/>
</dbReference>
<comment type="subcellular location">
    <subcellularLocation>
        <location evidence="1">Cell membrane</location>
        <topology evidence="1">Multi-pass membrane protein</topology>
    </subcellularLocation>
</comment>
<dbReference type="GO" id="GO:0005886">
    <property type="term" value="C:plasma membrane"/>
    <property type="evidence" value="ECO:0007669"/>
    <property type="project" value="UniProtKB-SubCell"/>
</dbReference>
<organism evidence="8 9">
    <name type="scientific">Brevibacillus nitrificans</name>
    <dbReference type="NCBI Taxonomy" id="651560"/>
    <lineage>
        <taxon>Bacteria</taxon>
        <taxon>Bacillati</taxon>
        <taxon>Bacillota</taxon>
        <taxon>Bacilli</taxon>
        <taxon>Bacillales</taxon>
        <taxon>Paenibacillaceae</taxon>
        <taxon>Brevibacillus</taxon>
    </lineage>
</organism>
<feature type="transmembrane region" description="Helical" evidence="6">
    <location>
        <begin position="133"/>
        <end position="153"/>
    </location>
</feature>
<dbReference type="NCBIfam" id="TIGR00254">
    <property type="entry name" value="GGDEF"/>
    <property type="match status" value="1"/>
</dbReference>
<dbReference type="GO" id="GO:0000155">
    <property type="term" value="F:phosphorelay sensor kinase activity"/>
    <property type="evidence" value="ECO:0007669"/>
    <property type="project" value="InterPro"/>
</dbReference>